<dbReference type="AlphaFoldDB" id="A0A2J7Z6S2"/>
<feature type="compositionally biased region" description="Pro residues" evidence="1">
    <location>
        <begin position="80"/>
        <end position="91"/>
    </location>
</feature>
<accession>A0A2J7Z6S2</accession>
<evidence type="ECO:0000313" key="4">
    <source>
        <dbReference type="Proteomes" id="UP000236520"/>
    </source>
</evidence>
<feature type="region of interest" description="Disordered" evidence="1">
    <location>
        <begin position="166"/>
        <end position="188"/>
    </location>
</feature>
<gene>
    <name evidence="3" type="ORF">SMF913_11990</name>
</gene>
<feature type="region of interest" description="Disordered" evidence="1">
    <location>
        <begin position="1"/>
        <end position="42"/>
    </location>
</feature>
<feature type="region of interest" description="Disordered" evidence="1">
    <location>
        <begin position="209"/>
        <end position="253"/>
    </location>
</feature>
<keyword evidence="2" id="KW-0472">Membrane</keyword>
<protein>
    <recommendedName>
        <fullName evidence="5">Transmembrane protein</fullName>
    </recommendedName>
</protein>
<sequence>MTSPPPLHPDDRPDFEQALRKALETPEIVAAPGSGGTGGAQDLVRRLRDRAHERSAEITAAAADEYAAYRRLRESGGPAAGPPRTPTPPSAPGTKHGPLAAVTVLVPLVTAGASVVFLLLGYCLRLSGSQRELADTLVSAGWIAAACATAAGLAGLIGVLTIAARHRSSPPEGSPPAGPNPQEAPAVARARDVWRQALLQRGMLPFLREQLGHEPASGPSPGDTSDGRRPRLGFSSPDFAGPDFTGPEAPGKE</sequence>
<evidence type="ECO:0000256" key="2">
    <source>
        <dbReference type="SAM" id="Phobius"/>
    </source>
</evidence>
<feature type="transmembrane region" description="Helical" evidence="2">
    <location>
        <begin position="99"/>
        <end position="122"/>
    </location>
</feature>
<comment type="caution">
    <text evidence="3">The sequence shown here is derived from an EMBL/GenBank/DDBJ whole genome shotgun (WGS) entry which is preliminary data.</text>
</comment>
<keyword evidence="4" id="KW-1185">Reference proteome</keyword>
<organism evidence="3 4">
    <name type="scientific">Streptomyces malaysiensis</name>
    <dbReference type="NCBI Taxonomy" id="92644"/>
    <lineage>
        <taxon>Bacteria</taxon>
        <taxon>Bacillati</taxon>
        <taxon>Actinomycetota</taxon>
        <taxon>Actinomycetes</taxon>
        <taxon>Kitasatosporales</taxon>
        <taxon>Streptomycetaceae</taxon>
        <taxon>Streptomyces</taxon>
        <taxon>Streptomyces violaceusniger group</taxon>
    </lineage>
</organism>
<keyword evidence="2" id="KW-0812">Transmembrane</keyword>
<proteinExistence type="predicted"/>
<feature type="transmembrane region" description="Helical" evidence="2">
    <location>
        <begin position="142"/>
        <end position="164"/>
    </location>
</feature>
<evidence type="ECO:0008006" key="5">
    <source>
        <dbReference type="Google" id="ProtNLM"/>
    </source>
</evidence>
<evidence type="ECO:0000313" key="3">
    <source>
        <dbReference type="EMBL" id="PNG95965.1"/>
    </source>
</evidence>
<keyword evidence="2" id="KW-1133">Transmembrane helix</keyword>
<name>A0A2J7Z6S2_STRMQ</name>
<evidence type="ECO:0000256" key="1">
    <source>
        <dbReference type="SAM" id="MobiDB-lite"/>
    </source>
</evidence>
<dbReference type="EMBL" id="LJIW01000001">
    <property type="protein sequence ID" value="PNG95965.1"/>
    <property type="molecule type" value="Genomic_DNA"/>
</dbReference>
<feature type="compositionally biased region" description="Basic and acidic residues" evidence="1">
    <location>
        <begin position="8"/>
        <end position="24"/>
    </location>
</feature>
<reference evidence="3 4" key="1">
    <citation type="submission" date="2015-09" db="EMBL/GenBank/DDBJ databases">
        <title>Genome sequence, genome mining and natural product profiling of a biocontrol bacterium Streptomyces malaysiensis F913.</title>
        <authorList>
            <person name="Xu Y."/>
            <person name="Wei J."/>
            <person name="Xie J."/>
            <person name="Li T."/>
            <person name="Zhou Z."/>
        </authorList>
    </citation>
    <scope>NUCLEOTIDE SEQUENCE [LARGE SCALE GENOMIC DNA]</scope>
    <source>
        <strain evidence="3 4">F913</strain>
    </source>
</reference>
<dbReference type="Proteomes" id="UP000236520">
    <property type="component" value="Unassembled WGS sequence"/>
</dbReference>
<dbReference type="RefSeq" id="WP_102934008.1">
    <property type="nucleotide sequence ID" value="NZ_JAJGMX010000027.1"/>
</dbReference>
<feature type="region of interest" description="Disordered" evidence="1">
    <location>
        <begin position="74"/>
        <end position="95"/>
    </location>
</feature>